<feature type="transmembrane region" description="Helical" evidence="8">
    <location>
        <begin position="163"/>
        <end position="186"/>
    </location>
</feature>
<keyword evidence="5 8" id="KW-1133">Transmembrane helix</keyword>
<evidence type="ECO:0000256" key="3">
    <source>
        <dbReference type="ARBA" id="ARBA00022475"/>
    </source>
</evidence>
<accession>A0A919V9X4</accession>
<organism evidence="9 10">
    <name type="scientific">Sinosporangium siamense</name>
    <dbReference type="NCBI Taxonomy" id="1367973"/>
    <lineage>
        <taxon>Bacteria</taxon>
        <taxon>Bacillati</taxon>
        <taxon>Actinomycetota</taxon>
        <taxon>Actinomycetes</taxon>
        <taxon>Streptosporangiales</taxon>
        <taxon>Streptosporangiaceae</taxon>
        <taxon>Sinosporangium</taxon>
    </lineage>
</organism>
<evidence type="ECO:0000313" key="10">
    <source>
        <dbReference type="Proteomes" id="UP000606172"/>
    </source>
</evidence>
<feature type="transmembrane region" description="Helical" evidence="8">
    <location>
        <begin position="271"/>
        <end position="292"/>
    </location>
</feature>
<protein>
    <submittedName>
        <fullName evidence="9">Permease</fullName>
    </submittedName>
</protein>
<comment type="subcellular location">
    <subcellularLocation>
        <location evidence="1">Cell membrane</location>
        <topology evidence="1">Multi-pass membrane protein</topology>
    </subcellularLocation>
</comment>
<feature type="transmembrane region" description="Helical" evidence="8">
    <location>
        <begin position="193"/>
        <end position="212"/>
    </location>
</feature>
<feature type="transmembrane region" description="Helical" evidence="8">
    <location>
        <begin position="54"/>
        <end position="72"/>
    </location>
</feature>
<evidence type="ECO:0000256" key="4">
    <source>
        <dbReference type="ARBA" id="ARBA00022692"/>
    </source>
</evidence>
<evidence type="ECO:0000256" key="1">
    <source>
        <dbReference type="ARBA" id="ARBA00004651"/>
    </source>
</evidence>
<dbReference type="InterPro" id="IPR052923">
    <property type="entry name" value="UPF0718"/>
</dbReference>
<evidence type="ECO:0000256" key="7">
    <source>
        <dbReference type="SAM" id="MobiDB-lite"/>
    </source>
</evidence>
<dbReference type="GO" id="GO:0005886">
    <property type="term" value="C:plasma membrane"/>
    <property type="evidence" value="ECO:0007669"/>
    <property type="project" value="UniProtKB-SubCell"/>
</dbReference>
<dbReference type="RefSeq" id="WP_373870217.1">
    <property type="nucleotide sequence ID" value="NZ_BOOW01000038.1"/>
</dbReference>
<feature type="transmembrane region" description="Helical" evidence="8">
    <location>
        <begin position="84"/>
        <end position="114"/>
    </location>
</feature>
<comment type="similarity">
    <text evidence="2">Belongs to the UPF0718 family.</text>
</comment>
<keyword evidence="6 8" id="KW-0472">Membrane</keyword>
<evidence type="ECO:0000256" key="5">
    <source>
        <dbReference type="ARBA" id="ARBA00022989"/>
    </source>
</evidence>
<proteinExistence type="inferred from homology"/>
<dbReference type="Proteomes" id="UP000606172">
    <property type="component" value="Unassembled WGS sequence"/>
</dbReference>
<name>A0A919V9X4_9ACTN</name>
<dbReference type="PANTHER" id="PTHR34184:SF4">
    <property type="entry name" value="UPF0718 PROTEIN YCGR"/>
    <property type="match status" value="1"/>
</dbReference>
<dbReference type="InterPro" id="IPR005524">
    <property type="entry name" value="DUF318"/>
</dbReference>
<feature type="transmembrane region" description="Helical" evidence="8">
    <location>
        <begin position="243"/>
        <end position="264"/>
    </location>
</feature>
<keyword evidence="3" id="KW-1003">Cell membrane</keyword>
<feature type="transmembrane region" description="Helical" evidence="8">
    <location>
        <begin position="298"/>
        <end position="318"/>
    </location>
</feature>
<feature type="transmembrane region" description="Helical" evidence="8">
    <location>
        <begin position="338"/>
        <end position="361"/>
    </location>
</feature>
<evidence type="ECO:0000256" key="2">
    <source>
        <dbReference type="ARBA" id="ARBA00006386"/>
    </source>
</evidence>
<keyword evidence="4 8" id="KW-0812">Transmembrane</keyword>
<dbReference type="EMBL" id="BOOW01000038">
    <property type="protein sequence ID" value="GII95806.1"/>
    <property type="molecule type" value="Genomic_DNA"/>
</dbReference>
<comment type="caution">
    <text evidence="9">The sequence shown here is derived from an EMBL/GenBank/DDBJ whole genome shotgun (WGS) entry which is preliminary data.</text>
</comment>
<reference evidence="9" key="1">
    <citation type="submission" date="2021-01" db="EMBL/GenBank/DDBJ databases">
        <title>Whole genome shotgun sequence of Sinosporangium siamense NBRC 109515.</title>
        <authorList>
            <person name="Komaki H."/>
            <person name="Tamura T."/>
        </authorList>
    </citation>
    <scope>NUCLEOTIDE SEQUENCE</scope>
    <source>
        <strain evidence="9">NBRC 109515</strain>
    </source>
</reference>
<evidence type="ECO:0000256" key="8">
    <source>
        <dbReference type="SAM" id="Phobius"/>
    </source>
</evidence>
<dbReference type="Pfam" id="PF03773">
    <property type="entry name" value="ArsP_1"/>
    <property type="match status" value="1"/>
</dbReference>
<evidence type="ECO:0000313" key="9">
    <source>
        <dbReference type="EMBL" id="GII95806.1"/>
    </source>
</evidence>
<dbReference type="AlphaFoldDB" id="A0A919V9X4"/>
<gene>
    <name evidence="9" type="ORF">Ssi02_60370</name>
</gene>
<evidence type="ECO:0000256" key="6">
    <source>
        <dbReference type="ARBA" id="ARBA00023136"/>
    </source>
</evidence>
<sequence length="362" mass="38151">MHDRGIDTGPRPATTSPTQAPPTSHSGMHSAWADDSDIPPDTWGRRPRTRRFSLPWAFLVVIALLVVGRFVLSPHLTAPALQTWATIFVAICVQALPFLVFGVTLSAAIAAFVPPSFWTRALPKRPMAAVPVAGMAGAVLPGCECASVPVASGLMARGVTPSAALAFLLAAPAINPVVMVATVVAFPNEPMMAVARFGASLVVAVLAGWIWLRFGRTSWIRVPEHRHEGSKVTAFLSAMRHDLLHAGGFLVVGGMAAATLNVVVPREWLDSVAGVPWLAVLTLALLAVLLSICSEADAFVAASMGGFSPTAKLAFLVVGPMVDLKLIALQIGTFGKAFALRFVPLTFTLAVLVSALMGWMLL</sequence>
<keyword evidence="10" id="KW-1185">Reference proteome</keyword>
<dbReference type="PANTHER" id="PTHR34184">
    <property type="entry name" value="UPF0718 PROTEIN YCGR"/>
    <property type="match status" value="1"/>
</dbReference>
<feature type="compositionally biased region" description="Low complexity" evidence="7">
    <location>
        <begin position="12"/>
        <end position="24"/>
    </location>
</feature>
<feature type="region of interest" description="Disordered" evidence="7">
    <location>
        <begin position="1"/>
        <end position="40"/>
    </location>
</feature>